<gene>
    <name evidence="1" type="primary">ERG26</name>
    <name evidence="1" type="ORF">LPJ66_005293</name>
</gene>
<evidence type="ECO:0000313" key="2">
    <source>
        <dbReference type="Proteomes" id="UP001150581"/>
    </source>
</evidence>
<proteinExistence type="predicted"/>
<comment type="caution">
    <text evidence="1">The sequence shown here is derived from an EMBL/GenBank/DDBJ whole genome shotgun (WGS) entry which is preliminary data.</text>
</comment>
<accession>A0ACC1IL03</accession>
<dbReference type="EC" id="1.1.1.170" evidence="1"/>
<keyword evidence="1" id="KW-0560">Oxidoreductase</keyword>
<feature type="non-terminal residue" evidence="1">
    <location>
        <position position="190"/>
    </location>
</feature>
<dbReference type="EMBL" id="JANBPG010000716">
    <property type="protein sequence ID" value="KAJ1894258.1"/>
    <property type="molecule type" value="Genomic_DNA"/>
</dbReference>
<reference evidence="1" key="1">
    <citation type="submission" date="2022-07" db="EMBL/GenBank/DDBJ databases">
        <title>Phylogenomic reconstructions and comparative analyses of Kickxellomycotina fungi.</title>
        <authorList>
            <person name="Reynolds N.K."/>
            <person name="Stajich J.E."/>
            <person name="Barry K."/>
            <person name="Grigoriev I.V."/>
            <person name="Crous P."/>
            <person name="Smith M.E."/>
        </authorList>
    </citation>
    <scope>NUCLEOTIDE SEQUENCE</scope>
    <source>
        <strain evidence="1">Benny 63K</strain>
    </source>
</reference>
<name>A0ACC1IL03_9FUNG</name>
<evidence type="ECO:0000313" key="1">
    <source>
        <dbReference type="EMBL" id="KAJ1894258.1"/>
    </source>
</evidence>
<keyword evidence="2" id="KW-1185">Reference proteome</keyword>
<organism evidence="1 2">
    <name type="scientific">Kickxella alabastrina</name>
    <dbReference type="NCBI Taxonomy" id="61397"/>
    <lineage>
        <taxon>Eukaryota</taxon>
        <taxon>Fungi</taxon>
        <taxon>Fungi incertae sedis</taxon>
        <taxon>Zoopagomycota</taxon>
        <taxon>Kickxellomycotina</taxon>
        <taxon>Kickxellomycetes</taxon>
        <taxon>Kickxellales</taxon>
        <taxon>Kickxellaceae</taxon>
        <taxon>Kickxella</taxon>
    </lineage>
</organism>
<protein>
    <submittedName>
        <fullName evidence="1">Erg26, C-3 sterol dehydrogenase</fullName>
        <ecNumber evidence="1">1.1.1.170</ecNumber>
    </submittedName>
</protein>
<dbReference type="Proteomes" id="UP001150581">
    <property type="component" value="Unassembled WGS sequence"/>
</dbReference>
<sequence>MVNQREVYLVVGGEGFLGRAIVQALLTRRAQTADNSIIRVLDITRNFTDPSIEFIQGDITNASDVTSALTHNNQTATTVFHTASPLMKSPEHLHTKVNITGTRVLLDASKREGVAKFVYTSSASVVYSGGALEYVDESLPYAEVFADYYSETKAAAEKMVLAEDACLEGMRTAALRPSGIFGPGDRQVTQ</sequence>